<dbReference type="SUPFAM" id="SSF53335">
    <property type="entry name" value="S-adenosyl-L-methionine-dependent methyltransferases"/>
    <property type="match status" value="1"/>
</dbReference>
<dbReference type="InterPro" id="IPR041698">
    <property type="entry name" value="Methyltransf_25"/>
</dbReference>
<dbReference type="PANTHER" id="PTHR43667:SF2">
    <property type="entry name" value="FATTY ACID C-METHYL TRANSFERASE"/>
    <property type="match status" value="1"/>
</dbReference>
<evidence type="ECO:0000259" key="1">
    <source>
        <dbReference type="Pfam" id="PF13649"/>
    </source>
</evidence>
<dbReference type="GO" id="GO:0008168">
    <property type="term" value="F:methyltransferase activity"/>
    <property type="evidence" value="ECO:0007669"/>
    <property type="project" value="UniProtKB-KW"/>
</dbReference>
<reference evidence="2" key="1">
    <citation type="submission" date="2018-08" db="EMBL/GenBank/DDBJ databases">
        <title>Murine metabolic-syndrome-specific gut microbial biobank.</title>
        <authorList>
            <person name="Liu C."/>
        </authorList>
    </citation>
    <scope>NUCLEOTIDE SEQUENCE [LARGE SCALE GENOMIC DNA]</scope>
    <source>
        <strain evidence="2">Z82</strain>
    </source>
</reference>
<organism evidence="2">
    <name type="scientific">Muribaculaceae bacterium Z82</name>
    <dbReference type="NCBI Taxonomy" id="2304548"/>
    <lineage>
        <taxon>Bacteria</taxon>
        <taxon>Pseudomonadati</taxon>
        <taxon>Bacteroidota</taxon>
        <taxon>Bacteroidia</taxon>
        <taxon>Bacteroidales</taxon>
        <taxon>Muribaculaceae</taxon>
    </lineage>
</organism>
<dbReference type="InterPro" id="IPR050723">
    <property type="entry name" value="CFA/CMAS"/>
</dbReference>
<keyword evidence="2" id="KW-0489">Methyltransferase</keyword>
<dbReference type="CDD" id="cd02440">
    <property type="entry name" value="AdoMet_MTases"/>
    <property type="match status" value="1"/>
</dbReference>
<dbReference type="AlphaFoldDB" id="A0A7C9N7W4"/>
<dbReference type="GO" id="GO:0032259">
    <property type="term" value="P:methylation"/>
    <property type="evidence" value="ECO:0007669"/>
    <property type="project" value="UniProtKB-KW"/>
</dbReference>
<accession>A0A7C9N7W4</accession>
<sequence>MSDNFTPLLTSYDWNAEWQELQRLRRRKDDSAYWDKRAATFTTKDAPNRYVEDFLRLADIKPGETVFDMGCGTGALAVPLGQAGHKVVAADFSQGMLDAMQRNLDAAGVTTVFPKCMSWDDDWAAFGVRTGMVDVAIASRSIATDDLRNSLMRLTDVARRRVCITLSTGSSPRVDERILSAVGLSQVLGRDYLYAFNILADEGLKPQVDYINSTREDTFATPEDAYDDFAKMIRDAGSVGATEAELAAACDRLRGWLEENLEPNPHAGERDSKGVVQGAWHLKQPRIVAWAFIAWEK</sequence>
<dbReference type="EMBL" id="QWKH01000003">
    <property type="protein sequence ID" value="NBI33625.1"/>
    <property type="molecule type" value="Genomic_DNA"/>
</dbReference>
<proteinExistence type="predicted"/>
<evidence type="ECO:0000313" key="2">
    <source>
        <dbReference type="EMBL" id="NBI33625.1"/>
    </source>
</evidence>
<keyword evidence="2" id="KW-0808">Transferase</keyword>
<feature type="domain" description="Methyltransferase" evidence="1">
    <location>
        <begin position="66"/>
        <end position="156"/>
    </location>
</feature>
<comment type="caution">
    <text evidence="2">The sequence shown here is derived from an EMBL/GenBank/DDBJ whole genome shotgun (WGS) entry which is preliminary data.</text>
</comment>
<dbReference type="Gene3D" id="3.40.50.150">
    <property type="entry name" value="Vaccinia Virus protein VP39"/>
    <property type="match status" value="1"/>
</dbReference>
<gene>
    <name evidence="2" type="ORF">D1639_00945</name>
</gene>
<protein>
    <submittedName>
        <fullName evidence="2">Class I SAM-dependent methyltransferase</fullName>
    </submittedName>
</protein>
<name>A0A7C9N7W4_9BACT</name>
<dbReference type="Pfam" id="PF13649">
    <property type="entry name" value="Methyltransf_25"/>
    <property type="match status" value="1"/>
</dbReference>
<dbReference type="InterPro" id="IPR029063">
    <property type="entry name" value="SAM-dependent_MTases_sf"/>
</dbReference>
<dbReference type="PANTHER" id="PTHR43667">
    <property type="entry name" value="CYCLOPROPANE-FATTY-ACYL-PHOSPHOLIPID SYNTHASE"/>
    <property type="match status" value="1"/>
</dbReference>